<accession>A0A401UEK0</accession>
<dbReference type="Proteomes" id="UP000288227">
    <property type="component" value="Unassembled WGS sequence"/>
</dbReference>
<dbReference type="InterPro" id="IPR056546">
    <property type="entry name" value="MreB_MamK-like"/>
</dbReference>
<dbReference type="Gene3D" id="3.30.420.40">
    <property type="match status" value="3"/>
</dbReference>
<feature type="binding site" evidence="6">
    <location>
        <begin position="210"/>
        <end position="213"/>
    </location>
    <ligand>
        <name>ATP</name>
        <dbReference type="ChEBI" id="CHEBI:30616"/>
    </ligand>
</feature>
<dbReference type="PANTHER" id="PTHR42749">
    <property type="entry name" value="CELL SHAPE-DETERMINING PROTEIN MREB"/>
    <property type="match status" value="1"/>
</dbReference>
<evidence type="ECO:0000256" key="5">
    <source>
        <dbReference type="ARBA" id="ARBA00023458"/>
    </source>
</evidence>
<keyword evidence="1 6" id="KW-0963">Cytoplasm</keyword>
<dbReference type="PRINTS" id="PR01652">
    <property type="entry name" value="SHAPEPROTEIN"/>
</dbReference>
<dbReference type="GO" id="GO:0005524">
    <property type="term" value="F:ATP binding"/>
    <property type="evidence" value="ECO:0007669"/>
    <property type="project" value="UniProtKB-KW"/>
</dbReference>
<reference evidence="7 8" key="1">
    <citation type="submission" date="2018-11" db="EMBL/GenBank/DDBJ databases">
        <title>Chryseotalea sanarue gen. nov., sp., nov., a member of the family Cytophagaceae, isolated from a brackish lake in Hamamatsu Japan.</title>
        <authorList>
            <person name="Maejima Y."/>
            <person name="Iino T."/>
            <person name="Muraguchi Y."/>
            <person name="Fukuda K."/>
            <person name="Ohkuma M."/>
            <person name="Moriuchi R."/>
            <person name="Dohra H."/>
            <person name="Kimbara K."/>
            <person name="Shintani M."/>
        </authorList>
    </citation>
    <scope>NUCLEOTIDE SEQUENCE [LARGE SCALE GENOMIC DNA]</scope>
    <source>
        <strain evidence="7 8">Ys</strain>
    </source>
</reference>
<keyword evidence="4 6" id="KW-0133">Cell shape</keyword>
<gene>
    <name evidence="6" type="primary">mreB</name>
    <name evidence="7" type="ORF">SanaruYs_35330</name>
</gene>
<protein>
    <recommendedName>
        <fullName evidence="6">Cell shape-determining protein MreB</fullName>
    </recommendedName>
</protein>
<dbReference type="OrthoDB" id="9768127at2"/>
<dbReference type="GO" id="GO:0008360">
    <property type="term" value="P:regulation of cell shape"/>
    <property type="evidence" value="ECO:0007669"/>
    <property type="project" value="UniProtKB-UniRule"/>
</dbReference>
<dbReference type="AlphaFoldDB" id="A0A401UEK0"/>
<dbReference type="GO" id="GO:0000902">
    <property type="term" value="P:cell morphogenesis"/>
    <property type="evidence" value="ECO:0007669"/>
    <property type="project" value="InterPro"/>
</dbReference>
<organism evidence="7 8">
    <name type="scientific">Chryseotalea sanaruensis</name>
    <dbReference type="NCBI Taxonomy" id="2482724"/>
    <lineage>
        <taxon>Bacteria</taxon>
        <taxon>Pseudomonadati</taxon>
        <taxon>Bacteroidota</taxon>
        <taxon>Cytophagia</taxon>
        <taxon>Cytophagales</taxon>
        <taxon>Chryseotaleaceae</taxon>
        <taxon>Chryseotalea</taxon>
    </lineage>
</organism>
<comment type="caution">
    <text evidence="6">Lacks conserved residue(s) required for the propagation of feature annotation.</text>
</comment>
<comment type="caution">
    <text evidence="7">The sequence shown here is derived from an EMBL/GenBank/DDBJ whole genome shotgun (WGS) entry which is preliminary data.</text>
</comment>
<name>A0A401UEK0_9BACT</name>
<keyword evidence="8" id="KW-1185">Reference proteome</keyword>
<proteinExistence type="inferred from homology"/>
<comment type="subcellular location">
    <subcellularLocation>
        <location evidence="6">Cytoplasm</location>
    </subcellularLocation>
    <text evidence="6">Membrane-associated.</text>
</comment>
<dbReference type="EMBL" id="BHXQ01000007">
    <property type="protein sequence ID" value="GCC53290.1"/>
    <property type="molecule type" value="Genomic_DNA"/>
</dbReference>
<dbReference type="PANTHER" id="PTHR42749:SF1">
    <property type="entry name" value="CELL SHAPE-DETERMINING PROTEIN MREB"/>
    <property type="match status" value="1"/>
</dbReference>
<dbReference type="CDD" id="cd10225">
    <property type="entry name" value="ASKHA_NBD_MreB-like"/>
    <property type="match status" value="1"/>
</dbReference>
<evidence type="ECO:0000256" key="4">
    <source>
        <dbReference type="ARBA" id="ARBA00022960"/>
    </source>
</evidence>
<evidence type="ECO:0000256" key="1">
    <source>
        <dbReference type="ARBA" id="ARBA00022490"/>
    </source>
</evidence>
<dbReference type="InterPro" id="IPR043129">
    <property type="entry name" value="ATPase_NBD"/>
</dbReference>
<dbReference type="NCBIfam" id="NF010539">
    <property type="entry name" value="PRK13927.1"/>
    <property type="match status" value="1"/>
</dbReference>
<dbReference type="SUPFAM" id="SSF53067">
    <property type="entry name" value="Actin-like ATPase domain"/>
    <property type="match status" value="2"/>
</dbReference>
<comment type="function">
    <text evidence="6">Forms membrane-associated dynamic filaments that are essential for cell shape determination. Acts by regulating cell wall synthesis and cell elongation, and thus cell shape. A feedback loop between cell geometry and MreB localization may maintain elongated cell shape by targeting cell wall growth to regions of negative cell wall curvature.</text>
</comment>
<evidence type="ECO:0000256" key="3">
    <source>
        <dbReference type="ARBA" id="ARBA00022840"/>
    </source>
</evidence>
<keyword evidence="2 6" id="KW-0547">Nucleotide-binding</keyword>
<evidence type="ECO:0000256" key="2">
    <source>
        <dbReference type="ARBA" id="ARBA00022741"/>
    </source>
</evidence>
<evidence type="ECO:0000256" key="6">
    <source>
        <dbReference type="HAMAP-Rule" id="MF_02207"/>
    </source>
</evidence>
<feature type="binding site" evidence="6">
    <location>
        <begin position="292"/>
        <end position="295"/>
    </location>
    <ligand>
        <name>ATP</name>
        <dbReference type="ChEBI" id="CHEBI:30616"/>
    </ligand>
</feature>
<dbReference type="InterPro" id="IPR004753">
    <property type="entry name" value="MreB"/>
</dbReference>
<dbReference type="Pfam" id="PF06723">
    <property type="entry name" value="MreB_Mbl"/>
    <property type="match status" value="1"/>
</dbReference>
<sequence length="342" mass="37620">MFPFGLHSAKSFAIDLGNTNTLLTDKDKILLSEPSYIVFNENHSIKAVGEEAYCIFEKSHHALHPVKPLRCGVIADYQSAGKMIRTLVDKVYGKNFLSRGFDTIITGVPFHTTMVERRAFKDTLDQFNPRKTHLLFEPLAAAIGMDMNICEPEGKFIVDIGGGITEMVVISLSGVAAFQSIKVAGDTFDEAIRDYFRREHNLLIGIRTAELVKKSIGGVYADVGIVPPSIFVKGKSLAEGIPMSVEVNYLELVHVLDKPFSEIENGIIQTLQHCPPELASDIYETGIHVTGGSALLKGLKQRLEKKISLPVHIDDNPLTSVSTGISKALRNPKKYQSVLIEA</sequence>
<dbReference type="GO" id="GO:0005737">
    <property type="term" value="C:cytoplasm"/>
    <property type="evidence" value="ECO:0007669"/>
    <property type="project" value="UniProtKB-SubCell"/>
</dbReference>
<evidence type="ECO:0000313" key="8">
    <source>
        <dbReference type="Proteomes" id="UP000288227"/>
    </source>
</evidence>
<dbReference type="HAMAP" id="MF_02207">
    <property type="entry name" value="MreB"/>
    <property type="match status" value="1"/>
</dbReference>
<dbReference type="RefSeq" id="WP_127123940.1">
    <property type="nucleotide sequence ID" value="NZ_BHXQ01000007.1"/>
</dbReference>
<evidence type="ECO:0000313" key="7">
    <source>
        <dbReference type="EMBL" id="GCC53290.1"/>
    </source>
</evidence>
<comment type="similarity">
    <text evidence="5 6">Belongs to the FtsA/MreB family.</text>
</comment>
<keyword evidence="3 6" id="KW-0067">ATP-binding</keyword>
<comment type="subunit">
    <text evidence="6">Forms polymers.</text>
</comment>